<evidence type="ECO:0000313" key="2">
    <source>
        <dbReference type="EMBL" id="OGW97516.1"/>
    </source>
</evidence>
<reference evidence="2 3" key="1">
    <citation type="journal article" date="2016" name="Nat. Commun.">
        <title>Thousands of microbial genomes shed light on interconnected biogeochemical processes in an aquifer system.</title>
        <authorList>
            <person name="Anantharaman K."/>
            <person name="Brown C.T."/>
            <person name="Hug L.A."/>
            <person name="Sharon I."/>
            <person name="Castelle C.J."/>
            <person name="Probst A.J."/>
            <person name="Thomas B.C."/>
            <person name="Singh A."/>
            <person name="Wilkins M.J."/>
            <person name="Karaoz U."/>
            <person name="Brodie E.L."/>
            <person name="Williams K.H."/>
            <person name="Hubbard S.S."/>
            <person name="Banfield J.F."/>
        </authorList>
    </citation>
    <scope>NUCLEOTIDE SEQUENCE [LARGE SCALE GENOMIC DNA]</scope>
</reference>
<dbReference type="AlphaFoldDB" id="A0A1G1KX46"/>
<accession>A0A1G1KX46</accession>
<keyword evidence="1" id="KW-0175">Coiled coil</keyword>
<comment type="caution">
    <text evidence="2">The sequence shown here is derived from an EMBL/GenBank/DDBJ whole genome shotgun (WGS) entry which is preliminary data.</text>
</comment>
<evidence type="ECO:0000256" key="1">
    <source>
        <dbReference type="SAM" id="Coils"/>
    </source>
</evidence>
<name>A0A1G1KX46_9BACT</name>
<gene>
    <name evidence="2" type="ORF">A3G33_05010</name>
</gene>
<proteinExistence type="predicted"/>
<organism evidence="2 3">
    <name type="scientific">Candidatus Danuiimicrobium aquiferis</name>
    <dbReference type="NCBI Taxonomy" id="1801832"/>
    <lineage>
        <taxon>Bacteria</taxon>
        <taxon>Pseudomonadati</taxon>
        <taxon>Candidatus Omnitrophota</taxon>
        <taxon>Candidatus Danuiimicrobium</taxon>
    </lineage>
</organism>
<evidence type="ECO:0000313" key="3">
    <source>
        <dbReference type="Proteomes" id="UP000178187"/>
    </source>
</evidence>
<feature type="coiled-coil region" evidence="1">
    <location>
        <begin position="61"/>
        <end position="98"/>
    </location>
</feature>
<protein>
    <submittedName>
        <fullName evidence="2">Uncharacterized protein</fullName>
    </submittedName>
</protein>
<dbReference type="EMBL" id="MHFR01000041">
    <property type="protein sequence ID" value="OGW97516.1"/>
    <property type="molecule type" value="Genomic_DNA"/>
</dbReference>
<sequence>MSSRMMRLLVVVSVFCFFCSGILKAEEGKSFGHKMKFWKKDKQEQKVEAKKSKIEAKKAPKDVKKDAIEAEKEAKKKAKEAKKVAEKKAKEAKKAVQKV</sequence>
<dbReference type="Proteomes" id="UP000178187">
    <property type="component" value="Unassembled WGS sequence"/>
</dbReference>